<evidence type="ECO:0000256" key="6">
    <source>
        <dbReference type="ARBA" id="ARBA00022840"/>
    </source>
</evidence>
<keyword evidence="6" id="KW-0067">ATP-binding</keyword>
<evidence type="ECO:0000256" key="7">
    <source>
        <dbReference type="SAM" id="MobiDB-lite"/>
    </source>
</evidence>
<dbReference type="RefSeq" id="WP_219539047.1">
    <property type="nucleotide sequence ID" value="NZ_JAHKRM010000053.1"/>
</dbReference>
<keyword evidence="8" id="KW-0812">Transmembrane</keyword>
<evidence type="ECO:0000256" key="1">
    <source>
        <dbReference type="ARBA" id="ARBA00012513"/>
    </source>
</evidence>
<evidence type="ECO:0000256" key="8">
    <source>
        <dbReference type="SAM" id="Phobius"/>
    </source>
</evidence>
<name>A0ABW4GYP8_9ACTN</name>
<organism evidence="10 11">
    <name type="scientific">Nonomuraea guangzhouensis</name>
    <dbReference type="NCBI Taxonomy" id="1291555"/>
    <lineage>
        <taxon>Bacteria</taxon>
        <taxon>Bacillati</taxon>
        <taxon>Actinomycetota</taxon>
        <taxon>Actinomycetes</taxon>
        <taxon>Streptosporangiales</taxon>
        <taxon>Streptosporangiaceae</taxon>
        <taxon>Nonomuraea</taxon>
    </lineage>
</organism>
<dbReference type="GO" id="GO:0004674">
    <property type="term" value="F:protein serine/threonine kinase activity"/>
    <property type="evidence" value="ECO:0007669"/>
    <property type="project" value="UniProtKB-EC"/>
</dbReference>
<evidence type="ECO:0000259" key="9">
    <source>
        <dbReference type="PROSITE" id="PS50011"/>
    </source>
</evidence>
<dbReference type="Pfam" id="PF00069">
    <property type="entry name" value="Pkinase"/>
    <property type="match status" value="1"/>
</dbReference>
<evidence type="ECO:0000313" key="11">
    <source>
        <dbReference type="Proteomes" id="UP001597097"/>
    </source>
</evidence>
<keyword evidence="4" id="KW-0547">Nucleotide-binding</keyword>
<evidence type="ECO:0000256" key="3">
    <source>
        <dbReference type="ARBA" id="ARBA00022679"/>
    </source>
</evidence>
<accession>A0ABW4GYP8</accession>
<reference evidence="11" key="1">
    <citation type="journal article" date="2019" name="Int. J. Syst. Evol. Microbiol.">
        <title>The Global Catalogue of Microorganisms (GCM) 10K type strain sequencing project: providing services to taxonomists for standard genome sequencing and annotation.</title>
        <authorList>
            <consortium name="The Broad Institute Genomics Platform"/>
            <consortium name="The Broad Institute Genome Sequencing Center for Infectious Disease"/>
            <person name="Wu L."/>
            <person name="Ma J."/>
        </authorList>
    </citation>
    <scope>NUCLEOTIDE SEQUENCE [LARGE SCALE GENOMIC DNA]</scope>
    <source>
        <strain evidence="11">CGMCC 1.15399</strain>
    </source>
</reference>
<evidence type="ECO:0000313" key="10">
    <source>
        <dbReference type="EMBL" id="MFD1547481.1"/>
    </source>
</evidence>
<gene>
    <name evidence="10" type="ORF">ACFSJ0_61365</name>
</gene>
<keyword evidence="11" id="KW-1185">Reference proteome</keyword>
<dbReference type="InterPro" id="IPR008271">
    <property type="entry name" value="Ser/Thr_kinase_AS"/>
</dbReference>
<feature type="domain" description="Protein kinase" evidence="9">
    <location>
        <begin position="8"/>
        <end position="268"/>
    </location>
</feature>
<evidence type="ECO:0000256" key="4">
    <source>
        <dbReference type="ARBA" id="ARBA00022741"/>
    </source>
</evidence>
<keyword evidence="3 10" id="KW-0808">Transferase</keyword>
<feature type="region of interest" description="Disordered" evidence="7">
    <location>
        <begin position="335"/>
        <end position="376"/>
    </location>
</feature>
<dbReference type="Proteomes" id="UP001597097">
    <property type="component" value="Unassembled WGS sequence"/>
</dbReference>
<dbReference type="EMBL" id="JBHUCM010000076">
    <property type="protein sequence ID" value="MFD1547481.1"/>
    <property type="molecule type" value="Genomic_DNA"/>
</dbReference>
<feature type="transmembrane region" description="Helical" evidence="8">
    <location>
        <begin position="296"/>
        <end position="315"/>
    </location>
</feature>
<dbReference type="EC" id="2.7.11.1" evidence="1"/>
<dbReference type="InterPro" id="IPR000719">
    <property type="entry name" value="Prot_kinase_dom"/>
</dbReference>
<dbReference type="CDD" id="cd14014">
    <property type="entry name" value="STKc_PknB_like"/>
    <property type="match status" value="1"/>
</dbReference>
<keyword evidence="8" id="KW-0472">Membrane</keyword>
<proteinExistence type="predicted"/>
<keyword evidence="8" id="KW-1133">Transmembrane helix</keyword>
<comment type="caution">
    <text evidence="10">The sequence shown here is derived from an EMBL/GenBank/DDBJ whole genome shotgun (WGS) entry which is preliminary data.</text>
</comment>
<evidence type="ECO:0000256" key="2">
    <source>
        <dbReference type="ARBA" id="ARBA00022527"/>
    </source>
</evidence>
<keyword evidence="5 10" id="KW-0418">Kinase</keyword>
<sequence length="529" mass="55143">MRVIAGRYQLLAPLGAGGAGTVWRARDELLHREVAVKEVRLPPGQDQQRALVDTLREARAAAALNHPSIITVHDVISEGGQPWIIMDLLAGRSLGELVKQRGPLPPGHVATIGLRVLDALEAAHRRGILHRDVKPGNVMITDLGEVVLTDFGIAAHTGDVPGAGTAAAAAHSGGVAGSPGYIAPEHLRGEPSGPMADLWSLGATLYLAAEGRAPFERDSAMAIVAAVLTMPPPPPVNAGPLGGLLLAMLDRNPAVRPHPQGIRAHLESLAVPLPVRPRETAPATVPVRARRRRTPYVLGGLAAATAIAVTAVVLLNGSGGSGGSPAVTTPATQIAQPASTAAPSPTTSTTTSTTTGTAPPTSPARGDGAFGRPPKACSLLTDEQAQRVLPGSRSRQPRLYDESECYWSVGLGGLFETTSINLKVKHSSEVKAAEHAYTKAVQARDGEAGSEQTVTTSRIRTVSAGDEAAAQDKEAGIIHTSTTTIWMRISNVIIQVAVSHPKRTKVTPQLRDTALRTARAVADTLQKAR</sequence>
<dbReference type="PROSITE" id="PS00108">
    <property type="entry name" value="PROTEIN_KINASE_ST"/>
    <property type="match status" value="1"/>
</dbReference>
<feature type="compositionally biased region" description="Low complexity" evidence="7">
    <location>
        <begin position="335"/>
        <end position="359"/>
    </location>
</feature>
<dbReference type="PANTHER" id="PTHR43289">
    <property type="entry name" value="MITOGEN-ACTIVATED PROTEIN KINASE KINASE KINASE 20-RELATED"/>
    <property type="match status" value="1"/>
</dbReference>
<dbReference type="PROSITE" id="PS50011">
    <property type="entry name" value="PROTEIN_KINASE_DOM"/>
    <property type="match status" value="1"/>
</dbReference>
<evidence type="ECO:0000256" key="5">
    <source>
        <dbReference type="ARBA" id="ARBA00022777"/>
    </source>
</evidence>
<dbReference type="SMART" id="SM00220">
    <property type="entry name" value="S_TKc"/>
    <property type="match status" value="1"/>
</dbReference>
<keyword evidence="2" id="KW-0723">Serine/threonine-protein kinase</keyword>
<protein>
    <recommendedName>
        <fullName evidence="1">non-specific serine/threonine protein kinase</fullName>
        <ecNumber evidence="1">2.7.11.1</ecNumber>
    </recommendedName>
</protein>
<dbReference type="PANTHER" id="PTHR43289:SF6">
    <property type="entry name" value="SERINE_THREONINE-PROTEIN KINASE NEKL-3"/>
    <property type="match status" value="1"/>
</dbReference>